<feature type="domain" description="DUF3752" evidence="2">
    <location>
        <begin position="222"/>
        <end position="314"/>
    </location>
</feature>
<gene>
    <name evidence="3" type="ORF">BATDEDRAFT_86402</name>
</gene>
<dbReference type="PANTHER" id="PTHR46370:SF1">
    <property type="entry name" value="GPALPP MOTIFS-CONTAINING PROTEIN 1"/>
    <property type="match status" value="1"/>
</dbReference>
<dbReference type="HOGENOM" id="CLU_067132_0_1_1"/>
<protein>
    <recommendedName>
        <fullName evidence="2">DUF3752 domain-containing protein</fullName>
    </recommendedName>
</protein>
<evidence type="ECO:0000256" key="1">
    <source>
        <dbReference type="SAM" id="MobiDB-lite"/>
    </source>
</evidence>
<name>F4NWM4_BATDJ</name>
<feature type="compositionally biased region" description="Polar residues" evidence="1">
    <location>
        <begin position="42"/>
        <end position="51"/>
    </location>
</feature>
<feature type="compositionally biased region" description="Low complexity" evidence="1">
    <location>
        <begin position="11"/>
        <end position="23"/>
    </location>
</feature>
<sequence length="322" mass="36473">MYGPQMPPGFKKPSSLSSKSQSDSESDNDAFGPVLPPEFKSSRAQPQTSPALPSKRVMGPTMPPPGATLSVYKRDDSDDDVGPRPLDLSDKDLEEHERTERLKEIEARLGHGSATTSNQDDPADMPTCKSSSVKREDWMTLPPEAMRLKGGPQMTSRQFSSTVKEKTVDQTLWIESPKDREKRIISGKVVTDEYQIYLCSNLLLTLYSRKMALSALILDHKDKKRKQDDQDDKPHIMSREEKETADFITQHNAMHRPKTLMQDFTIDYVKSGKFEEDDASKRSFDRDKDIASRRIDAKGRKRLLDDAQKLDSKFASGKKTYL</sequence>
<dbReference type="EMBL" id="GL882880">
    <property type="protein sequence ID" value="EGF82853.1"/>
    <property type="molecule type" value="Genomic_DNA"/>
</dbReference>
<feature type="region of interest" description="Disordered" evidence="1">
    <location>
        <begin position="222"/>
        <end position="245"/>
    </location>
</feature>
<accession>F4NWM4</accession>
<dbReference type="OrthoDB" id="73491at2759"/>
<keyword evidence="4" id="KW-1185">Reference proteome</keyword>
<proteinExistence type="predicted"/>
<reference evidence="3 4" key="1">
    <citation type="submission" date="2009-12" db="EMBL/GenBank/DDBJ databases">
        <title>The draft genome of Batrachochytrium dendrobatidis.</title>
        <authorList>
            <consortium name="US DOE Joint Genome Institute (JGI-PGF)"/>
            <person name="Kuo A."/>
            <person name="Salamov A."/>
            <person name="Schmutz J."/>
            <person name="Lucas S."/>
            <person name="Pitluck S."/>
            <person name="Rosenblum E."/>
            <person name="Stajich J."/>
            <person name="Eisen M."/>
            <person name="Grigoriev I.V."/>
        </authorList>
    </citation>
    <scope>NUCLEOTIDE SEQUENCE [LARGE SCALE GENOMIC DNA]</scope>
    <source>
        <strain evidence="4">JAM81 / FGSC 10211</strain>
    </source>
</reference>
<dbReference type="Proteomes" id="UP000007241">
    <property type="component" value="Unassembled WGS sequence"/>
</dbReference>
<dbReference type="AlphaFoldDB" id="F4NWM4"/>
<feature type="region of interest" description="Disordered" evidence="1">
    <location>
        <begin position="1"/>
        <end position="133"/>
    </location>
</feature>
<dbReference type="InParanoid" id="F4NWM4"/>
<organism evidence="3 4">
    <name type="scientific">Batrachochytrium dendrobatidis (strain JAM81 / FGSC 10211)</name>
    <name type="common">Frog chytrid fungus</name>
    <dbReference type="NCBI Taxonomy" id="684364"/>
    <lineage>
        <taxon>Eukaryota</taxon>
        <taxon>Fungi</taxon>
        <taxon>Fungi incertae sedis</taxon>
        <taxon>Chytridiomycota</taxon>
        <taxon>Chytridiomycota incertae sedis</taxon>
        <taxon>Chytridiomycetes</taxon>
        <taxon>Rhizophydiales</taxon>
        <taxon>Rhizophydiales incertae sedis</taxon>
        <taxon>Batrachochytrium</taxon>
    </lineage>
</organism>
<evidence type="ECO:0000313" key="4">
    <source>
        <dbReference type="Proteomes" id="UP000007241"/>
    </source>
</evidence>
<dbReference type="Pfam" id="PF12572">
    <property type="entry name" value="DUF3752"/>
    <property type="match status" value="1"/>
</dbReference>
<feature type="compositionally biased region" description="Basic and acidic residues" evidence="1">
    <location>
        <begin position="87"/>
        <end position="109"/>
    </location>
</feature>
<dbReference type="GeneID" id="18242414"/>
<dbReference type="InterPro" id="IPR022226">
    <property type="entry name" value="DUF3752"/>
</dbReference>
<dbReference type="InterPro" id="IPR046331">
    <property type="entry name" value="GPAM1-like"/>
</dbReference>
<dbReference type="OMA" id="NKAADFG"/>
<evidence type="ECO:0000259" key="2">
    <source>
        <dbReference type="Pfam" id="PF12572"/>
    </source>
</evidence>
<evidence type="ECO:0000313" key="3">
    <source>
        <dbReference type="EMBL" id="EGF82853.1"/>
    </source>
</evidence>
<dbReference type="RefSeq" id="XP_006677077.1">
    <property type="nucleotide sequence ID" value="XM_006677014.1"/>
</dbReference>
<dbReference type="PANTHER" id="PTHR46370">
    <property type="entry name" value="GPALPP MOTIFS-CONTAINING PROTEIN 1"/>
    <property type="match status" value="1"/>
</dbReference>